<evidence type="ECO:0000259" key="4">
    <source>
        <dbReference type="Pfam" id="PF13863"/>
    </source>
</evidence>
<evidence type="ECO:0000313" key="5">
    <source>
        <dbReference type="Proteomes" id="UP000050795"/>
    </source>
</evidence>
<dbReference type="PANTHER" id="PTHR21683">
    <property type="entry name" value="COILED-COIL DOMAIN-CONTAINING PROTEIN 42 LIKE-2-LIKE-RELATED"/>
    <property type="match status" value="1"/>
</dbReference>
<keyword evidence="5" id="KW-1185">Reference proteome</keyword>
<feature type="compositionally biased region" description="Basic and acidic residues" evidence="3">
    <location>
        <begin position="100"/>
        <end position="114"/>
    </location>
</feature>
<dbReference type="GO" id="GO:0005856">
    <property type="term" value="C:cytoskeleton"/>
    <property type="evidence" value="ECO:0007669"/>
    <property type="project" value="UniProtKB-ARBA"/>
</dbReference>
<dbReference type="AlphaFoldDB" id="A0AA85IWE5"/>
<dbReference type="InterPro" id="IPR025252">
    <property type="entry name" value="DUF4200"/>
</dbReference>
<dbReference type="Pfam" id="PF13863">
    <property type="entry name" value="DUF4200"/>
    <property type="match status" value="1"/>
</dbReference>
<organism evidence="5 6">
    <name type="scientific">Trichobilharzia regenti</name>
    <name type="common">Nasal bird schistosome</name>
    <dbReference type="NCBI Taxonomy" id="157069"/>
    <lineage>
        <taxon>Eukaryota</taxon>
        <taxon>Metazoa</taxon>
        <taxon>Spiralia</taxon>
        <taxon>Lophotrochozoa</taxon>
        <taxon>Platyhelminthes</taxon>
        <taxon>Trematoda</taxon>
        <taxon>Digenea</taxon>
        <taxon>Strigeidida</taxon>
        <taxon>Schistosomatoidea</taxon>
        <taxon>Schistosomatidae</taxon>
        <taxon>Trichobilharzia</taxon>
    </lineage>
</organism>
<dbReference type="InterPro" id="IPR051147">
    <property type="entry name" value="CFAP_domain-containing"/>
</dbReference>
<dbReference type="PANTHER" id="PTHR21683:SF3">
    <property type="entry name" value="CILIA AND FLAGELLA ASSOCIATED PROTEIN 100"/>
    <property type="match status" value="1"/>
</dbReference>
<dbReference type="WBParaSite" id="TREG1_124890.1">
    <property type="protein sequence ID" value="TREG1_124890.1"/>
    <property type="gene ID" value="TREG1_124890"/>
</dbReference>
<feature type="region of interest" description="Disordered" evidence="3">
    <location>
        <begin position="100"/>
        <end position="119"/>
    </location>
</feature>
<evidence type="ECO:0000313" key="6">
    <source>
        <dbReference type="WBParaSite" id="TREG1_124890.1"/>
    </source>
</evidence>
<feature type="domain" description="DUF4200" evidence="4">
    <location>
        <begin position="219"/>
        <end position="335"/>
    </location>
</feature>
<dbReference type="Proteomes" id="UP000050795">
    <property type="component" value="Unassembled WGS sequence"/>
</dbReference>
<evidence type="ECO:0000256" key="1">
    <source>
        <dbReference type="ARBA" id="ARBA00023054"/>
    </source>
</evidence>
<evidence type="ECO:0000256" key="2">
    <source>
        <dbReference type="SAM" id="Coils"/>
    </source>
</evidence>
<keyword evidence="1 2" id="KW-0175">Coiled coil</keyword>
<sequence>MVFTVNTPFHGVGNTLSQSEAMNPLSTSNLTEISKYNTKINYPTRKYFLQYIDEFNKNQINQTVPRLTTRETPNYLKINKSQDNNPFSFIKHERIDQLRNREQKQRNEEKERFASGKPLNEKLPFGVRQRYTAAQNMRDLIYEENLHEFNTYGELYGPKNLTARQTIPSVHPQKYQEKSIKNLNLGPIIIKDKANGTIQSKIITDNDVLNTRPDTLHDFVQDRRKVCLLELMNRVKGGEIERLDKIMKAECDFLKKEEQDLLYRHEEHDRYLKSICQRTAEAIRLAEGEAHKKTEISDRIRHARYKLAHLNAECIKLEEEYLRLCRYRDFLDNVARTFKEHYIDKVTTLIQDSSESSNESEMKKKQRKAQDSNENAKIFDARSTTPMNTTPTMTTTSNISLEATQAVTASSSSISEKTKVDMSTTQEDNRLCENIFVDIFTSPKDLVNILSELESTNLTLIENVQEQEEACERIRNKTKKLEKILTKEKLLVDDHIEREKKNIQIIQENAKQIINSRNALNDHFLLDKYINVFYLGSIEQFQDIEFRQAMLTSKSSGTNVKDNQTLSNVLRDKQDTKPNIMFLLNILQSEVQKIYISVYGNNEGGAKLDTLVMLRRLETTIDELSEMLNMYPRDVISKARRAVEEYTRFIARRRQKEELQAAYQRRVEKAMAKAREKPRWRFGRRIMHRSKPKDIVHKIDTNVESVTTEDEDRSLFQ</sequence>
<evidence type="ECO:0000256" key="3">
    <source>
        <dbReference type="SAM" id="MobiDB-lite"/>
    </source>
</evidence>
<reference evidence="6" key="2">
    <citation type="submission" date="2023-11" db="UniProtKB">
        <authorList>
            <consortium name="WormBaseParasite"/>
        </authorList>
    </citation>
    <scope>IDENTIFICATION</scope>
</reference>
<reference evidence="5" key="1">
    <citation type="submission" date="2022-06" db="EMBL/GenBank/DDBJ databases">
        <authorList>
            <person name="Berger JAMES D."/>
            <person name="Berger JAMES D."/>
        </authorList>
    </citation>
    <scope>NUCLEOTIDE SEQUENCE [LARGE SCALE GENOMIC DNA]</scope>
</reference>
<proteinExistence type="predicted"/>
<protein>
    <recommendedName>
        <fullName evidence="4">DUF4200 domain-containing protein</fullName>
    </recommendedName>
</protein>
<feature type="coiled-coil region" evidence="2">
    <location>
        <begin position="450"/>
        <end position="516"/>
    </location>
</feature>
<feature type="compositionally biased region" description="Basic and acidic residues" evidence="3">
    <location>
        <begin position="360"/>
        <end position="371"/>
    </location>
</feature>
<accession>A0AA85IWE5</accession>
<name>A0AA85IWE5_TRIRE</name>
<feature type="region of interest" description="Disordered" evidence="3">
    <location>
        <begin position="352"/>
        <end position="375"/>
    </location>
</feature>